<feature type="transmembrane region" description="Helical" evidence="1">
    <location>
        <begin position="17"/>
        <end position="36"/>
    </location>
</feature>
<dbReference type="BioCyc" id="PMAR862515-HMP:GMOO-606-MONOMER"/>
<evidence type="ECO:0000256" key="1">
    <source>
        <dbReference type="SAM" id="Phobius"/>
    </source>
</evidence>
<dbReference type="AlphaFoldDB" id="E0NQZ2"/>
<name>E0NQZ2_9BACT</name>
<sequence>MKRLHINQLTTEQLSQYVLYLLIALSLLVFGAFYLVGYDHPFAENPVFNAPLLTDAVLVLVGLLLISTVTLTVYTIVTTLRHRHRTASDDNGIPSIRLSYGIAGLTLLLLVVTFLAGSPNALQINGHTYADTLWLKTADMFVVTGSMLIVLAVATVIFGATRYYRKKQHVEKK</sequence>
<dbReference type="RefSeq" id="WP_006948390.1">
    <property type="nucleotide sequence ID" value="NZ_BAJI01000001.1"/>
</dbReference>
<gene>
    <name evidence="2" type="ORF">HMPREF0658_0593</name>
</gene>
<evidence type="ECO:0000313" key="3">
    <source>
        <dbReference type="Proteomes" id="UP000004394"/>
    </source>
</evidence>
<dbReference type="STRING" id="862515.HMPREF0658_0593"/>
<dbReference type="OrthoDB" id="1082916at2"/>
<evidence type="ECO:0000313" key="2">
    <source>
        <dbReference type="EMBL" id="EFM02512.1"/>
    </source>
</evidence>
<keyword evidence="1" id="KW-0812">Transmembrane</keyword>
<dbReference type="EMBL" id="AEEI01000021">
    <property type="protein sequence ID" value="EFM02512.1"/>
    <property type="molecule type" value="Genomic_DNA"/>
</dbReference>
<protein>
    <recommendedName>
        <fullName evidence="4">DUF2975 domain-containing protein</fullName>
    </recommendedName>
</protein>
<feature type="transmembrane region" description="Helical" evidence="1">
    <location>
        <begin position="141"/>
        <end position="164"/>
    </location>
</feature>
<comment type="caution">
    <text evidence="2">The sequence shown here is derived from an EMBL/GenBank/DDBJ whole genome shotgun (WGS) entry which is preliminary data.</text>
</comment>
<keyword evidence="3" id="KW-1185">Reference proteome</keyword>
<organism evidence="2 3">
    <name type="scientific">Hoylesella marshii DSM 16973 = JCM 13450</name>
    <dbReference type="NCBI Taxonomy" id="862515"/>
    <lineage>
        <taxon>Bacteria</taxon>
        <taxon>Pseudomonadati</taxon>
        <taxon>Bacteroidota</taxon>
        <taxon>Bacteroidia</taxon>
        <taxon>Bacteroidales</taxon>
        <taxon>Prevotellaceae</taxon>
        <taxon>Hoylesella</taxon>
    </lineage>
</organism>
<dbReference type="HOGENOM" id="CLU_1601207_0_0_10"/>
<keyword evidence="1" id="KW-0472">Membrane</keyword>
<dbReference type="eggNOG" id="ENOG503490R">
    <property type="taxonomic scope" value="Bacteria"/>
</dbReference>
<feature type="transmembrane region" description="Helical" evidence="1">
    <location>
        <begin position="98"/>
        <end position="121"/>
    </location>
</feature>
<keyword evidence="1" id="KW-1133">Transmembrane helix</keyword>
<reference evidence="2" key="1">
    <citation type="submission" date="2010-07" db="EMBL/GenBank/DDBJ databases">
        <authorList>
            <person name="Muzny D."/>
            <person name="Qin X."/>
            <person name="Deng J."/>
            <person name="Jiang H."/>
            <person name="Liu Y."/>
            <person name="Qu J."/>
            <person name="Song X.-Z."/>
            <person name="Zhang L."/>
            <person name="Thornton R."/>
            <person name="Coyle M."/>
            <person name="Francisco L."/>
            <person name="Jackson L."/>
            <person name="Javaid M."/>
            <person name="Korchina V."/>
            <person name="Kovar C."/>
            <person name="Mata R."/>
            <person name="Mathew T."/>
            <person name="Ngo R."/>
            <person name="Nguyen L."/>
            <person name="Nguyen N."/>
            <person name="Okwuonu G."/>
            <person name="Ongeri F."/>
            <person name="Pham C."/>
            <person name="Simmons D."/>
            <person name="Wilczek-Boney K."/>
            <person name="Hale W."/>
            <person name="Jakkamsetti A."/>
            <person name="Pham P."/>
            <person name="Ruth R."/>
            <person name="San Lucas F."/>
            <person name="Warren J."/>
            <person name="Zhang J."/>
            <person name="Zhao Z."/>
            <person name="Zhou C."/>
            <person name="Zhu D."/>
            <person name="Lee S."/>
            <person name="Bess C."/>
            <person name="Blankenburg K."/>
            <person name="Forbes L."/>
            <person name="Fu Q."/>
            <person name="Gubbala S."/>
            <person name="Hirani K."/>
            <person name="Jayaseelan J.C."/>
            <person name="Lara F."/>
            <person name="Munidasa M."/>
            <person name="Palculict T."/>
            <person name="Patil S."/>
            <person name="Pu L.-L."/>
            <person name="Saada N."/>
            <person name="Tang L."/>
            <person name="Weissenberger G."/>
            <person name="Zhu Y."/>
            <person name="Hemphill L."/>
            <person name="Shang Y."/>
            <person name="Youmans B."/>
            <person name="Ayvaz T."/>
            <person name="Ross M."/>
            <person name="Santibanez J."/>
            <person name="Aqrawi P."/>
            <person name="Gross S."/>
            <person name="Joshi V."/>
            <person name="Fowler G."/>
            <person name="Nazareth L."/>
            <person name="Reid J."/>
            <person name="Worley K."/>
            <person name="Petrosino J."/>
            <person name="Highlander S."/>
            <person name="Gibbs R."/>
        </authorList>
    </citation>
    <scope>NUCLEOTIDE SEQUENCE [LARGE SCALE GENOMIC DNA]</scope>
    <source>
        <strain evidence="2">DSM 16973</strain>
    </source>
</reference>
<evidence type="ECO:0008006" key="4">
    <source>
        <dbReference type="Google" id="ProtNLM"/>
    </source>
</evidence>
<proteinExistence type="predicted"/>
<dbReference type="Proteomes" id="UP000004394">
    <property type="component" value="Unassembled WGS sequence"/>
</dbReference>
<accession>E0NQZ2</accession>
<feature type="transmembrane region" description="Helical" evidence="1">
    <location>
        <begin position="56"/>
        <end position="77"/>
    </location>
</feature>